<dbReference type="AlphaFoldDB" id="A0A5E4Z2Q6"/>
<accession>A0A5E4Z2Q6</accession>
<sequence>MATDKKSIPLQQDLPRTGFSRWSQIKPFLPVCRETWRAMSAEGRAPKAIRLTPRCTVYSNEECHRYFADPLGYTQPTA</sequence>
<dbReference type="EMBL" id="CABPSB010000030">
    <property type="protein sequence ID" value="VVE54610.1"/>
    <property type="molecule type" value="Genomic_DNA"/>
</dbReference>
<dbReference type="Proteomes" id="UP000406256">
    <property type="component" value="Unassembled WGS sequence"/>
</dbReference>
<reference evidence="1 2" key="1">
    <citation type="submission" date="2019-08" db="EMBL/GenBank/DDBJ databases">
        <authorList>
            <person name="Peeters C."/>
        </authorList>
    </citation>
    <scope>NUCLEOTIDE SEQUENCE [LARGE SCALE GENOMIC DNA]</scope>
    <source>
        <strain evidence="1 2">LMG 31108</strain>
    </source>
</reference>
<dbReference type="OrthoDB" id="8548202at2"/>
<organism evidence="1 2">
    <name type="scientific">Pandoraea anhela</name>
    <dbReference type="NCBI Taxonomy" id="2508295"/>
    <lineage>
        <taxon>Bacteria</taxon>
        <taxon>Pseudomonadati</taxon>
        <taxon>Pseudomonadota</taxon>
        <taxon>Betaproteobacteria</taxon>
        <taxon>Burkholderiales</taxon>
        <taxon>Burkholderiaceae</taxon>
        <taxon>Pandoraea</taxon>
    </lineage>
</organism>
<gene>
    <name evidence="1" type="ORF">PAN31108_04943</name>
</gene>
<evidence type="ECO:0000313" key="2">
    <source>
        <dbReference type="Proteomes" id="UP000406256"/>
    </source>
</evidence>
<name>A0A5E4Z2Q6_9BURK</name>
<proteinExistence type="predicted"/>
<keyword evidence="2" id="KW-1185">Reference proteome</keyword>
<evidence type="ECO:0000313" key="1">
    <source>
        <dbReference type="EMBL" id="VVE54610.1"/>
    </source>
</evidence>
<protein>
    <submittedName>
        <fullName evidence="1">Uncharacterized protein</fullName>
    </submittedName>
</protein>